<evidence type="ECO:0000256" key="1">
    <source>
        <dbReference type="SAM" id="MobiDB-lite"/>
    </source>
</evidence>
<feature type="region of interest" description="Disordered" evidence="1">
    <location>
        <begin position="182"/>
        <end position="216"/>
    </location>
</feature>
<sequence length="507" mass="54015">MSGGKKKSSFQITSVTTDYEGPGSPGDSDPPALLAPTGPPPRLPNGEPSPDPGGKGTPRNGSPPPPGVPASRFRVVKLPHGLGEPYRRGRWTCVDVYERDLEPPSFGRLLEGIRGASGGTGGRSLDSRLELASLGLGAPTPPPGLSQGPTSWLRPPPTSPGPQARSLTGGLGQLVVPSRAKVETPPLSVSPPQQRLPEPGTGDSAGTSQAATPLPSLRVEVEAGGSTAGTSPLSRRKDGATRLRMEFVAPEETGQVPPLDSRPSSPALYFFPDASLVHKSPDPFGAAAAQSFSLARSMLAISGHLDSDDDGGSGSLVGIDNKIEQAMVFGWRHKAKPPILGHSGSKKSALKGVEKTPKVVETFKLVECPTEAKLPHTDESPKEAEPCVTELELGRECQSLLWLPRTAVQSVSTLMVSALQTGWQLCSWKSSVSSASVASQMRTRSPLDTPEAEMLREVYLVLWAIRKQLRQLVRRQERHRRRHRSRTHTVPQPDPVQSLKQDARSPL</sequence>
<keyword evidence="2" id="KW-1185">Reference proteome</keyword>
<dbReference type="Proteomes" id="UP000694923">
    <property type="component" value="Unplaced"/>
</dbReference>
<dbReference type="Pfam" id="PF15775">
    <property type="entry name" value="DUF4703"/>
    <property type="match status" value="1"/>
</dbReference>
<feature type="region of interest" description="Disordered" evidence="1">
    <location>
        <begin position="102"/>
        <end position="169"/>
    </location>
</feature>
<protein>
    <submittedName>
        <fullName evidence="3">TSC22 domain family protein 4 isoform X1</fullName>
    </submittedName>
</protein>
<dbReference type="RefSeq" id="XP_008578916.1">
    <property type="nucleotide sequence ID" value="XM_008580694.1"/>
</dbReference>
<reference evidence="3" key="1">
    <citation type="submission" date="2025-08" db="UniProtKB">
        <authorList>
            <consortium name="RefSeq"/>
        </authorList>
    </citation>
    <scope>IDENTIFICATION</scope>
</reference>
<evidence type="ECO:0000313" key="3">
    <source>
        <dbReference type="RefSeq" id="XP_008578916.1"/>
    </source>
</evidence>
<feature type="region of interest" description="Disordered" evidence="1">
    <location>
        <begin position="1"/>
        <end position="87"/>
    </location>
</feature>
<organism evidence="2 3">
    <name type="scientific">Galeopterus variegatus</name>
    <name type="common">Malayan flying lemur</name>
    <name type="synonym">Cynocephalus variegatus</name>
    <dbReference type="NCBI Taxonomy" id="482537"/>
    <lineage>
        <taxon>Eukaryota</taxon>
        <taxon>Metazoa</taxon>
        <taxon>Chordata</taxon>
        <taxon>Craniata</taxon>
        <taxon>Vertebrata</taxon>
        <taxon>Euteleostomi</taxon>
        <taxon>Mammalia</taxon>
        <taxon>Eutheria</taxon>
        <taxon>Euarchontoglires</taxon>
        <taxon>Dermoptera</taxon>
        <taxon>Cynocephalidae</taxon>
        <taxon>Galeopterus</taxon>
    </lineage>
</organism>
<evidence type="ECO:0000313" key="2">
    <source>
        <dbReference type="Proteomes" id="UP000694923"/>
    </source>
</evidence>
<feature type="compositionally biased region" description="Pro residues" evidence="1">
    <location>
        <begin position="37"/>
        <end position="51"/>
    </location>
</feature>
<dbReference type="InterPro" id="IPR031534">
    <property type="entry name" value="SPACDR"/>
</dbReference>
<dbReference type="GeneID" id="103596918"/>
<name>A0ABM0RE75_GALVR</name>
<feature type="region of interest" description="Disordered" evidence="1">
    <location>
        <begin position="476"/>
        <end position="507"/>
    </location>
</feature>
<gene>
    <name evidence="3" type="primary">TSC22D4</name>
</gene>
<feature type="compositionally biased region" description="Basic residues" evidence="1">
    <location>
        <begin position="476"/>
        <end position="487"/>
    </location>
</feature>
<feature type="compositionally biased region" description="Low complexity" evidence="1">
    <location>
        <begin position="21"/>
        <end position="36"/>
    </location>
</feature>
<accession>A0ABM0RE75</accession>
<dbReference type="PANTHER" id="PTHR47610:SF1">
    <property type="entry name" value="TSC22 DOMAIN FAMILY PROTEIN 4"/>
    <property type="match status" value="1"/>
</dbReference>
<dbReference type="PANTHER" id="PTHR47610">
    <property type="entry name" value="TSC22 DOMAIN FAMILY PROTEIN 4"/>
    <property type="match status" value="1"/>
</dbReference>
<proteinExistence type="predicted"/>
<dbReference type="InterPro" id="IPR042553">
    <property type="entry name" value="TSC22D4"/>
</dbReference>